<evidence type="ECO:0000313" key="1">
    <source>
        <dbReference type="EMBL" id="TNN71191.1"/>
    </source>
</evidence>
<protein>
    <submittedName>
        <fullName evidence="1">Uncharacterized protein</fullName>
    </submittedName>
</protein>
<comment type="caution">
    <text evidence="1">The sequence shown here is derived from an EMBL/GenBank/DDBJ whole genome shotgun (WGS) entry which is preliminary data.</text>
</comment>
<reference evidence="1 2" key="1">
    <citation type="submission" date="2019-03" db="EMBL/GenBank/DDBJ databases">
        <title>First draft genome of Liparis tanakae, snailfish: a comprehensive survey of snailfish specific genes.</title>
        <authorList>
            <person name="Kim W."/>
            <person name="Song I."/>
            <person name="Jeong J.-H."/>
            <person name="Kim D."/>
            <person name="Kim S."/>
            <person name="Ryu S."/>
            <person name="Song J.Y."/>
            <person name="Lee S.K."/>
        </authorList>
    </citation>
    <scope>NUCLEOTIDE SEQUENCE [LARGE SCALE GENOMIC DNA]</scope>
    <source>
        <tissue evidence="1">Muscle</tissue>
    </source>
</reference>
<accession>A0A4Z2I052</accession>
<gene>
    <name evidence="1" type="ORF">EYF80_018539</name>
</gene>
<organism evidence="1 2">
    <name type="scientific">Liparis tanakae</name>
    <name type="common">Tanaka's snailfish</name>
    <dbReference type="NCBI Taxonomy" id="230148"/>
    <lineage>
        <taxon>Eukaryota</taxon>
        <taxon>Metazoa</taxon>
        <taxon>Chordata</taxon>
        <taxon>Craniata</taxon>
        <taxon>Vertebrata</taxon>
        <taxon>Euteleostomi</taxon>
        <taxon>Actinopterygii</taxon>
        <taxon>Neopterygii</taxon>
        <taxon>Teleostei</taxon>
        <taxon>Neoteleostei</taxon>
        <taxon>Acanthomorphata</taxon>
        <taxon>Eupercaria</taxon>
        <taxon>Perciformes</taxon>
        <taxon>Cottioidei</taxon>
        <taxon>Cottales</taxon>
        <taxon>Liparidae</taxon>
        <taxon>Liparis</taxon>
    </lineage>
</organism>
<sequence length="133" mass="14272">MDPGLQQQTVLLQLGVQLVPVGASCAGVYEQLGVLGMVQTEAWEVTASRRQKELQSIIPSTNLLLDPLKLRLHALQLVSAVQHLLTLLLSGGQMGSAEKSSEQRKAELELYLITPTQTANPRANISGVCQGVS</sequence>
<dbReference type="EMBL" id="SRLO01000153">
    <property type="protein sequence ID" value="TNN71191.1"/>
    <property type="molecule type" value="Genomic_DNA"/>
</dbReference>
<keyword evidence="2" id="KW-1185">Reference proteome</keyword>
<name>A0A4Z2I052_9TELE</name>
<evidence type="ECO:0000313" key="2">
    <source>
        <dbReference type="Proteomes" id="UP000314294"/>
    </source>
</evidence>
<dbReference type="AlphaFoldDB" id="A0A4Z2I052"/>
<dbReference type="Proteomes" id="UP000314294">
    <property type="component" value="Unassembled WGS sequence"/>
</dbReference>
<proteinExistence type="predicted"/>